<dbReference type="PANTHER" id="PTHR42067">
    <property type="entry name" value="YALI0C15378P"/>
    <property type="match status" value="1"/>
</dbReference>
<dbReference type="OMA" id="IQLFDWS"/>
<dbReference type="PANTHER" id="PTHR42067:SF1">
    <property type="entry name" value="MITOTIC APPARATUS PROTEIN P62"/>
    <property type="match status" value="1"/>
</dbReference>
<dbReference type="SUPFAM" id="SSF58022">
    <property type="entry name" value="XRCC4, C-terminal oligomerization domain"/>
    <property type="match status" value="1"/>
</dbReference>
<dbReference type="Pfam" id="PF21924">
    <property type="entry name" value="XRCC4_CC"/>
    <property type="match status" value="1"/>
</dbReference>
<dbReference type="Proteomes" id="UP000243081">
    <property type="component" value="Unassembled WGS sequence"/>
</dbReference>
<proteinExistence type="predicted"/>
<dbReference type="InterPro" id="IPR014751">
    <property type="entry name" value="XRCC4-like_C"/>
</dbReference>
<feature type="compositionally biased region" description="Basic and acidic residues" evidence="2">
    <location>
        <begin position="267"/>
        <end position="283"/>
    </location>
</feature>
<keyword evidence="1" id="KW-0175">Coiled coil</keyword>
<feature type="coiled-coil region" evidence="1">
    <location>
        <begin position="148"/>
        <end position="182"/>
    </location>
</feature>
<feature type="compositionally biased region" description="Basic residues" evidence="2">
    <location>
        <begin position="231"/>
        <end position="250"/>
    </location>
</feature>
<name>A0A179ILN4_CORDF</name>
<accession>A0A179ILN4</accession>
<feature type="domain" description="XRCC4 coiled-coil" evidence="3">
    <location>
        <begin position="130"/>
        <end position="200"/>
    </location>
</feature>
<dbReference type="EMBL" id="LUKN01000698">
    <property type="protein sequence ID" value="OAR02414.1"/>
    <property type="molecule type" value="Genomic_DNA"/>
</dbReference>
<keyword evidence="5" id="KW-1185">Reference proteome</keyword>
<sequence length="469" mass="50243">MATSRVLKVPHSDNDKDFVLLQVSSSGKKPLDLKLIGTEGEAPYVVKTGCIVKHDRISALKVKNSPLTDAEWESTLESFFDQKPMTDIHATATVQSEVSISITIRKEVQGITQRLGAITLSHDANEAIELLEWCAASADAVVASNEATAQAQSTANELEASIDQLKDQLEELLKAKDEDETALLQKFRDLLNEKKVKIREQQKVLAAGSFTLAKQEYPAAEPSPEPEPKASKGKARGRKPAPSRAGKRKAAPAPARDESDDEADVAEEPRIKSEPEETDDGHTTEATASVDGDDDSDEEMADDAQDGEAAAASPPREPSQPKKAATPPPKRALPFVNRKPKEASKTAAPAGASIVLGEPLAPEAAKVLLLAQLRNVLHLLGRELELGHQPHDAVHPVGVARRRQRHDALVDAPAQADLGLADALLERGVKVLLRVGLFRGGELGGDVKLLARHTSLLDGSAQLLFIAVG</sequence>
<evidence type="ECO:0000256" key="1">
    <source>
        <dbReference type="SAM" id="Coils"/>
    </source>
</evidence>
<organism evidence="4 5">
    <name type="scientific">Cordyceps confragosa</name>
    <name type="common">Lecanicillium lecanii</name>
    <dbReference type="NCBI Taxonomy" id="2714763"/>
    <lineage>
        <taxon>Eukaryota</taxon>
        <taxon>Fungi</taxon>
        <taxon>Dikarya</taxon>
        <taxon>Ascomycota</taxon>
        <taxon>Pezizomycotina</taxon>
        <taxon>Sordariomycetes</taxon>
        <taxon>Hypocreomycetidae</taxon>
        <taxon>Hypocreales</taxon>
        <taxon>Cordycipitaceae</taxon>
        <taxon>Akanthomyces</taxon>
    </lineage>
</organism>
<feature type="region of interest" description="Disordered" evidence="2">
    <location>
        <begin position="216"/>
        <end position="349"/>
    </location>
</feature>
<comment type="caution">
    <text evidence="4">The sequence shown here is derived from an EMBL/GenBank/DDBJ whole genome shotgun (WGS) entry which is preliminary data.</text>
</comment>
<feature type="compositionally biased region" description="Acidic residues" evidence="2">
    <location>
        <begin position="291"/>
        <end position="306"/>
    </location>
</feature>
<reference evidence="4 5" key="1">
    <citation type="submission" date="2016-03" db="EMBL/GenBank/DDBJ databases">
        <title>Fine-scale spatial genetic structure of a fungal parasite of coffee scale insects.</title>
        <authorList>
            <person name="Jackson D."/>
            <person name="Zemenick K.A."/>
            <person name="Malloure B."/>
            <person name="Quandt C.A."/>
            <person name="James T.Y."/>
        </authorList>
    </citation>
    <scope>NUCLEOTIDE SEQUENCE [LARGE SCALE GENOMIC DNA]</scope>
    <source>
        <strain evidence="4 5">UM487</strain>
    </source>
</reference>
<dbReference type="OrthoDB" id="8064436at2759"/>
<protein>
    <recommendedName>
        <fullName evidence="3">XRCC4 coiled-coil domain-containing protein</fullName>
    </recommendedName>
</protein>
<dbReference type="AlphaFoldDB" id="A0A179ILN4"/>
<evidence type="ECO:0000313" key="5">
    <source>
        <dbReference type="Proteomes" id="UP000243081"/>
    </source>
</evidence>
<evidence type="ECO:0000313" key="4">
    <source>
        <dbReference type="EMBL" id="OAR02414.1"/>
    </source>
</evidence>
<dbReference type="InterPro" id="IPR053962">
    <property type="entry name" value="XRCC4_CC"/>
</dbReference>
<dbReference type="Gene3D" id="1.20.5.370">
    <property type="match status" value="1"/>
</dbReference>
<gene>
    <name evidence="4" type="ORF">LLEC1_06803</name>
</gene>
<evidence type="ECO:0000259" key="3">
    <source>
        <dbReference type="Pfam" id="PF21924"/>
    </source>
</evidence>
<evidence type="ECO:0000256" key="2">
    <source>
        <dbReference type="SAM" id="MobiDB-lite"/>
    </source>
</evidence>